<accession>A0A2S8FSM3</accession>
<gene>
    <name evidence="2" type="ORF">C5Y98_14625</name>
</gene>
<protein>
    <submittedName>
        <fullName evidence="2">Uncharacterized protein</fullName>
    </submittedName>
</protein>
<evidence type="ECO:0000313" key="3">
    <source>
        <dbReference type="Proteomes" id="UP000239388"/>
    </source>
</evidence>
<name>A0A2S8FSM3_9BACT</name>
<dbReference type="Proteomes" id="UP000239388">
    <property type="component" value="Unassembled WGS sequence"/>
</dbReference>
<dbReference type="AlphaFoldDB" id="A0A2S8FSM3"/>
<feature type="region of interest" description="Disordered" evidence="1">
    <location>
        <begin position="18"/>
        <end position="43"/>
    </location>
</feature>
<organism evidence="2 3">
    <name type="scientific">Blastopirellula marina</name>
    <dbReference type="NCBI Taxonomy" id="124"/>
    <lineage>
        <taxon>Bacteria</taxon>
        <taxon>Pseudomonadati</taxon>
        <taxon>Planctomycetota</taxon>
        <taxon>Planctomycetia</taxon>
        <taxon>Pirellulales</taxon>
        <taxon>Pirellulaceae</taxon>
        <taxon>Blastopirellula</taxon>
    </lineage>
</organism>
<dbReference type="EMBL" id="PUIB01000016">
    <property type="protein sequence ID" value="PQO35181.1"/>
    <property type="molecule type" value="Genomic_DNA"/>
</dbReference>
<comment type="caution">
    <text evidence="2">The sequence shown here is derived from an EMBL/GenBank/DDBJ whole genome shotgun (WGS) entry which is preliminary data.</text>
</comment>
<sequence length="72" mass="7792">MICLGSAHGSIPSLSSLCPADANGKQTRAGQQEKRRRPIARPTSSVTLNEFDDFVGAMFLSRLREKSMSSHG</sequence>
<evidence type="ECO:0000256" key="1">
    <source>
        <dbReference type="SAM" id="MobiDB-lite"/>
    </source>
</evidence>
<evidence type="ECO:0000313" key="2">
    <source>
        <dbReference type="EMBL" id="PQO35181.1"/>
    </source>
</evidence>
<proteinExistence type="predicted"/>
<reference evidence="2 3" key="1">
    <citation type="submission" date="2018-02" db="EMBL/GenBank/DDBJ databases">
        <title>Comparative genomes isolates from brazilian mangrove.</title>
        <authorList>
            <person name="Araujo J.E."/>
            <person name="Taketani R.G."/>
            <person name="Silva M.C.P."/>
            <person name="Loureco M.V."/>
            <person name="Andreote F.D."/>
        </authorList>
    </citation>
    <scope>NUCLEOTIDE SEQUENCE [LARGE SCALE GENOMIC DNA]</scope>
    <source>
        <strain evidence="2 3">NAP PRIS-MGV</strain>
    </source>
</reference>